<dbReference type="EMBL" id="CAJNNV010010361">
    <property type="protein sequence ID" value="CAE8598543.1"/>
    <property type="molecule type" value="Genomic_DNA"/>
</dbReference>
<dbReference type="OrthoDB" id="440082at2759"/>
<feature type="binding site" evidence="3">
    <location>
        <position position="12"/>
    </location>
    <ligand>
        <name>Zn(2+)</name>
        <dbReference type="ChEBI" id="CHEBI:29105"/>
        <label>1</label>
    </ligand>
</feature>
<evidence type="ECO:0000259" key="4">
    <source>
        <dbReference type="PROSITE" id="PS51845"/>
    </source>
</evidence>
<organism evidence="5 6">
    <name type="scientific">Polarella glacialis</name>
    <name type="common">Dinoflagellate</name>
    <dbReference type="NCBI Taxonomy" id="89957"/>
    <lineage>
        <taxon>Eukaryota</taxon>
        <taxon>Sar</taxon>
        <taxon>Alveolata</taxon>
        <taxon>Dinophyceae</taxon>
        <taxon>Suessiales</taxon>
        <taxon>Suessiaceae</taxon>
        <taxon>Polarella</taxon>
    </lineage>
</organism>
<accession>A0A813E955</accession>
<dbReference type="InterPro" id="IPR023174">
    <property type="entry name" value="PDEase_CS"/>
</dbReference>
<evidence type="ECO:0000256" key="3">
    <source>
        <dbReference type="PIRSR" id="PIRSR623088-3"/>
    </source>
</evidence>
<dbReference type="GO" id="GO:0004114">
    <property type="term" value="F:3',5'-cyclic-nucleotide phosphodiesterase activity"/>
    <property type="evidence" value="ECO:0007669"/>
    <property type="project" value="InterPro"/>
</dbReference>
<dbReference type="GO" id="GO:0046872">
    <property type="term" value="F:metal ion binding"/>
    <property type="evidence" value="ECO:0007669"/>
    <property type="project" value="UniProtKB-KW"/>
</dbReference>
<dbReference type="PANTHER" id="PTHR11347">
    <property type="entry name" value="CYCLIC NUCLEOTIDE PHOSPHODIESTERASE"/>
    <property type="match status" value="1"/>
</dbReference>
<dbReference type="PROSITE" id="PS00126">
    <property type="entry name" value="PDEASE_I_1"/>
    <property type="match status" value="1"/>
</dbReference>
<dbReference type="InterPro" id="IPR023088">
    <property type="entry name" value="PDEase"/>
</dbReference>
<sequence>RIATDIAALAHDVGHFGRNNAFCSNVSHELALIYNDRSILENMHAATCFQLMKVRGCNILADSSRENRRQFREHVVGLILATDMTSHFEFLGKIRVRAAHEEFNPQEHAEDRRLVTHCCLKAADLGHAALPWEMHEGWAHRLLTEFYEQ</sequence>
<protein>
    <recommendedName>
        <fullName evidence="4">PDEase domain-containing protein</fullName>
    </recommendedName>
</protein>
<feature type="binding site" evidence="3">
    <location>
        <position position="124"/>
    </location>
    <ligand>
        <name>Zn(2+)</name>
        <dbReference type="ChEBI" id="CHEBI:29105"/>
        <label>1</label>
    </ligand>
</feature>
<dbReference type="PROSITE" id="PS51845">
    <property type="entry name" value="PDEASE_I_2"/>
    <property type="match status" value="1"/>
</dbReference>
<dbReference type="SUPFAM" id="SSF109604">
    <property type="entry name" value="HD-domain/PDEase-like"/>
    <property type="match status" value="1"/>
</dbReference>
<gene>
    <name evidence="5" type="ORF">PGLA1383_LOCUS16948</name>
</gene>
<dbReference type="AlphaFoldDB" id="A0A813E955"/>
<feature type="binding site" evidence="3">
    <location>
        <position position="12"/>
    </location>
    <ligand>
        <name>Zn(2+)</name>
        <dbReference type="ChEBI" id="CHEBI:29105"/>
        <label>2</label>
    </ligand>
</feature>
<keyword evidence="2" id="KW-0378">Hydrolase</keyword>
<dbReference type="Pfam" id="PF00233">
    <property type="entry name" value="PDEase_I"/>
    <property type="match status" value="1"/>
</dbReference>
<feature type="non-terminal residue" evidence="5">
    <location>
        <position position="1"/>
    </location>
</feature>
<comment type="caution">
    <text evidence="5">The sequence shown here is derived from an EMBL/GenBank/DDBJ whole genome shotgun (WGS) entry which is preliminary data.</text>
</comment>
<dbReference type="InterPro" id="IPR036971">
    <property type="entry name" value="PDEase_catalytic_dom_sf"/>
</dbReference>
<feature type="non-terminal residue" evidence="5">
    <location>
        <position position="149"/>
    </location>
</feature>
<name>A0A813E955_POLGL</name>
<reference evidence="5" key="1">
    <citation type="submission" date="2021-02" db="EMBL/GenBank/DDBJ databases">
        <authorList>
            <person name="Dougan E. K."/>
            <person name="Rhodes N."/>
            <person name="Thang M."/>
            <person name="Chan C."/>
        </authorList>
    </citation>
    <scope>NUCLEOTIDE SEQUENCE</scope>
</reference>
<keyword evidence="1 3" id="KW-0479">Metal-binding</keyword>
<dbReference type="Gene3D" id="1.10.1300.10">
    <property type="entry name" value="3'5'-cyclic nucleotide phosphodiesterase, catalytic domain"/>
    <property type="match status" value="1"/>
</dbReference>
<evidence type="ECO:0000256" key="2">
    <source>
        <dbReference type="ARBA" id="ARBA00022801"/>
    </source>
</evidence>
<dbReference type="PRINTS" id="PR00387">
    <property type="entry name" value="PDIESTERASE1"/>
</dbReference>
<feature type="domain" description="PDEase" evidence="4">
    <location>
        <begin position="1"/>
        <end position="149"/>
    </location>
</feature>
<dbReference type="InterPro" id="IPR002073">
    <property type="entry name" value="PDEase_catalytic_dom"/>
</dbReference>
<dbReference type="OMA" id="EMHEGWA"/>
<evidence type="ECO:0000313" key="6">
    <source>
        <dbReference type="Proteomes" id="UP000654075"/>
    </source>
</evidence>
<keyword evidence="6" id="KW-1185">Reference proteome</keyword>
<evidence type="ECO:0000313" key="5">
    <source>
        <dbReference type="EMBL" id="CAE8598543.1"/>
    </source>
</evidence>
<feature type="binding site" evidence="3">
    <location>
        <position position="11"/>
    </location>
    <ligand>
        <name>Zn(2+)</name>
        <dbReference type="ChEBI" id="CHEBI:29105"/>
        <label>1</label>
    </ligand>
</feature>
<proteinExistence type="predicted"/>
<dbReference type="Proteomes" id="UP000654075">
    <property type="component" value="Unassembled WGS sequence"/>
</dbReference>
<evidence type="ECO:0000256" key="1">
    <source>
        <dbReference type="ARBA" id="ARBA00022723"/>
    </source>
</evidence>
<dbReference type="GO" id="GO:0007165">
    <property type="term" value="P:signal transduction"/>
    <property type="evidence" value="ECO:0007669"/>
    <property type="project" value="InterPro"/>
</dbReference>